<keyword evidence="6 7" id="KW-0408">Iron</keyword>
<name>A0ABV9SVH3_9BACT</name>
<dbReference type="RefSeq" id="WP_377060841.1">
    <property type="nucleotide sequence ID" value="NZ_JBHSJJ010000001.1"/>
</dbReference>
<dbReference type="Proteomes" id="UP001595818">
    <property type="component" value="Unassembled WGS sequence"/>
</dbReference>
<evidence type="ECO:0000256" key="4">
    <source>
        <dbReference type="ARBA" id="ARBA00022964"/>
    </source>
</evidence>
<keyword evidence="9" id="KW-1185">Reference proteome</keyword>
<gene>
    <name evidence="7" type="primary">nbaC</name>
    <name evidence="8" type="ORF">ACFPFU_01630</name>
</gene>
<comment type="catalytic activity">
    <reaction evidence="7">
        <text>3-hydroxyanthranilate + O2 = (2Z,4Z)-2-amino-3-carboxymuconate 6-semialdehyde</text>
        <dbReference type="Rhea" id="RHEA:17953"/>
        <dbReference type="ChEBI" id="CHEBI:15379"/>
        <dbReference type="ChEBI" id="CHEBI:36559"/>
        <dbReference type="ChEBI" id="CHEBI:77612"/>
        <dbReference type="EC" id="1.13.11.6"/>
    </reaction>
</comment>
<organism evidence="8 9">
    <name type="scientific">Negadavirga shengliensis</name>
    <dbReference type="NCBI Taxonomy" id="1389218"/>
    <lineage>
        <taxon>Bacteria</taxon>
        <taxon>Pseudomonadati</taxon>
        <taxon>Bacteroidota</taxon>
        <taxon>Cytophagia</taxon>
        <taxon>Cytophagales</taxon>
        <taxon>Cyclobacteriaceae</taxon>
        <taxon>Negadavirga</taxon>
    </lineage>
</organism>
<keyword evidence="4 7" id="KW-0223">Dioxygenase</keyword>
<dbReference type="InterPro" id="IPR011051">
    <property type="entry name" value="RmlC_Cupin_sf"/>
</dbReference>
<proteinExistence type="inferred from homology"/>
<evidence type="ECO:0000256" key="2">
    <source>
        <dbReference type="ARBA" id="ARBA00022642"/>
    </source>
</evidence>
<feature type="binding site" evidence="7">
    <location>
        <position position="51"/>
    </location>
    <ligand>
        <name>Fe cation</name>
        <dbReference type="ChEBI" id="CHEBI:24875"/>
        <label>1</label>
        <note>catalytic</note>
    </ligand>
</feature>
<sequence length="170" mass="19638">MAISPPINFPKWISLNRHLLKPPIGNQQLYKNNDDFIVMVVGGPNSRKDFHYNEGEEFFYQVEGDITLKVVDEGQVRDIPIKEGEMFLLPPRVPHSPRRPANTIGLVFERYRKPGEKDGFIWHCENCGNKLYEEYEVITDIVNQLPPIMERFWSNPANTKCSVCGTVMTK</sequence>
<evidence type="ECO:0000256" key="7">
    <source>
        <dbReference type="HAMAP-Rule" id="MF_00825"/>
    </source>
</evidence>
<dbReference type="InterPro" id="IPR010329">
    <property type="entry name" value="3hydroanth_dOase"/>
</dbReference>
<evidence type="ECO:0000256" key="5">
    <source>
        <dbReference type="ARBA" id="ARBA00023002"/>
    </source>
</evidence>
<dbReference type="InterPro" id="IPR014710">
    <property type="entry name" value="RmlC-like_jellyroll"/>
</dbReference>
<comment type="function">
    <text evidence="1 7">Catalyzes the oxidative ring opening of 3-hydroxyanthranilate to 2-amino-3-carboxymuconate semialdehyde, which spontaneously cyclizes to quinolinate.</text>
</comment>
<feature type="binding site" evidence="7">
    <location>
        <position position="164"/>
    </location>
    <ligand>
        <name>Fe cation</name>
        <dbReference type="ChEBI" id="CHEBI:24875"/>
        <label>2</label>
    </ligand>
</feature>
<feature type="binding site" evidence="7">
    <location>
        <position position="109"/>
    </location>
    <ligand>
        <name>substrate</name>
    </ligand>
</feature>
<dbReference type="SUPFAM" id="SSF51182">
    <property type="entry name" value="RmlC-like cupins"/>
    <property type="match status" value="1"/>
</dbReference>
<evidence type="ECO:0000313" key="9">
    <source>
        <dbReference type="Proteomes" id="UP001595818"/>
    </source>
</evidence>
<feature type="binding site" evidence="7">
    <location>
        <position position="57"/>
    </location>
    <ligand>
        <name>substrate</name>
    </ligand>
</feature>
<comment type="caution">
    <text evidence="8">The sequence shown here is derived from an EMBL/GenBank/DDBJ whole genome shotgun (WGS) entry which is preliminary data.</text>
</comment>
<comment type="cofactor">
    <cofactor evidence="7">
        <name>Fe(2+)</name>
        <dbReference type="ChEBI" id="CHEBI:29033"/>
    </cofactor>
    <text evidence="7">Binds 2 Fe(2+) ions per subunit.</text>
</comment>
<feature type="binding site" evidence="7">
    <location>
        <position position="124"/>
    </location>
    <ligand>
        <name>Fe cation</name>
        <dbReference type="ChEBI" id="CHEBI:24875"/>
        <label>2</label>
    </ligand>
</feature>
<dbReference type="HAMAP" id="MF_00825">
    <property type="entry name" value="3_HAO"/>
    <property type="match status" value="1"/>
</dbReference>
<keyword evidence="2 7" id="KW-0662">Pyridine nucleotide biosynthesis</keyword>
<reference evidence="9" key="1">
    <citation type="journal article" date="2019" name="Int. J. Syst. Evol. Microbiol.">
        <title>The Global Catalogue of Microorganisms (GCM) 10K type strain sequencing project: providing services to taxonomists for standard genome sequencing and annotation.</title>
        <authorList>
            <consortium name="The Broad Institute Genomics Platform"/>
            <consortium name="The Broad Institute Genome Sequencing Center for Infectious Disease"/>
            <person name="Wu L."/>
            <person name="Ma J."/>
        </authorList>
    </citation>
    <scope>NUCLEOTIDE SEQUENCE [LARGE SCALE GENOMIC DNA]</scope>
    <source>
        <strain evidence="9">CGMCC 4.7466</strain>
    </source>
</reference>
<evidence type="ECO:0000256" key="3">
    <source>
        <dbReference type="ARBA" id="ARBA00022723"/>
    </source>
</evidence>
<dbReference type="GO" id="GO:0000334">
    <property type="term" value="F:3-hydroxyanthranilate 3,4-dioxygenase activity"/>
    <property type="evidence" value="ECO:0007669"/>
    <property type="project" value="UniProtKB-EC"/>
</dbReference>
<keyword evidence="5 7" id="KW-0560">Oxidoreductase</keyword>
<evidence type="ECO:0000256" key="1">
    <source>
        <dbReference type="ARBA" id="ARBA00002752"/>
    </source>
</evidence>
<dbReference type="EMBL" id="JBHSJJ010000001">
    <property type="protein sequence ID" value="MFC4870367.1"/>
    <property type="molecule type" value="Genomic_DNA"/>
</dbReference>
<dbReference type="PANTHER" id="PTHR15497:SF1">
    <property type="entry name" value="3-HYDROXYANTHRANILATE 3,4-DIOXYGENASE"/>
    <property type="match status" value="1"/>
</dbReference>
<dbReference type="Pfam" id="PF06052">
    <property type="entry name" value="3-HAO"/>
    <property type="match status" value="1"/>
</dbReference>
<dbReference type="Gene3D" id="2.60.120.10">
    <property type="entry name" value="Jelly Rolls"/>
    <property type="match status" value="1"/>
</dbReference>
<accession>A0ABV9SVH3</accession>
<feature type="binding site" evidence="7">
    <location>
        <position position="47"/>
    </location>
    <ligand>
        <name>O2</name>
        <dbReference type="ChEBI" id="CHEBI:15379"/>
    </ligand>
</feature>
<evidence type="ECO:0000256" key="6">
    <source>
        <dbReference type="ARBA" id="ARBA00023004"/>
    </source>
</evidence>
<dbReference type="EC" id="1.13.11.6" evidence="7"/>
<comment type="similarity">
    <text evidence="7">Belongs to the 3-HAO family.</text>
</comment>
<protein>
    <recommendedName>
        <fullName evidence="7">3-hydroxyanthranilate 3,4-dioxygenase</fullName>
        <ecNumber evidence="7">1.13.11.6</ecNumber>
    </recommendedName>
    <alternativeName>
        <fullName evidence="7">3-hydroxyanthranilate oxygenase</fullName>
        <shortName evidence="7">3-HAO</shortName>
    </alternativeName>
    <alternativeName>
        <fullName evidence="7">3-hydroxyanthranilic acid dioxygenase</fullName>
        <shortName evidence="7">HAD</shortName>
    </alternativeName>
</protein>
<feature type="binding site" evidence="7">
    <location>
        <position position="99"/>
    </location>
    <ligand>
        <name>substrate</name>
    </ligand>
</feature>
<feature type="binding site" evidence="7">
    <location>
        <position position="95"/>
    </location>
    <ligand>
        <name>Fe cation</name>
        <dbReference type="ChEBI" id="CHEBI:24875"/>
        <label>1</label>
        <note>catalytic</note>
    </ligand>
</feature>
<evidence type="ECO:0000313" key="8">
    <source>
        <dbReference type="EMBL" id="MFC4870367.1"/>
    </source>
</evidence>
<feature type="binding site" evidence="7">
    <location>
        <position position="127"/>
    </location>
    <ligand>
        <name>Fe cation</name>
        <dbReference type="ChEBI" id="CHEBI:24875"/>
        <label>2</label>
    </ligand>
</feature>
<dbReference type="NCBIfam" id="TIGR03037">
    <property type="entry name" value="anthran_nbaC"/>
    <property type="match status" value="1"/>
</dbReference>
<dbReference type="CDD" id="cd06123">
    <property type="entry name" value="cupin_HAO"/>
    <property type="match status" value="1"/>
</dbReference>
<dbReference type="PANTHER" id="PTHR15497">
    <property type="entry name" value="3-HYDROXYANTHRANILATE 3,4-DIOXYGENASE"/>
    <property type="match status" value="1"/>
</dbReference>
<feature type="binding site" evidence="7">
    <location>
        <position position="57"/>
    </location>
    <ligand>
        <name>Fe cation</name>
        <dbReference type="ChEBI" id="CHEBI:24875"/>
        <label>1</label>
        <note>catalytic</note>
    </ligand>
</feature>
<feature type="binding site" evidence="7">
    <location>
        <position position="161"/>
    </location>
    <ligand>
        <name>Fe cation</name>
        <dbReference type="ChEBI" id="CHEBI:24875"/>
        <label>2</label>
    </ligand>
</feature>
<dbReference type="NCBIfam" id="NF009763">
    <property type="entry name" value="PRK13264.1"/>
    <property type="match status" value="1"/>
</dbReference>
<comment type="pathway">
    <text evidence="7">Cofactor biosynthesis; NAD(+) biosynthesis; quinolinate from L-kynurenine: step 3/3.</text>
</comment>
<keyword evidence="3 7" id="KW-0479">Metal-binding</keyword>